<name>A0ABU6QNJ8_9FABA</name>
<gene>
    <name evidence="2" type="ORF">PIB30_072027</name>
</gene>
<evidence type="ECO:0000313" key="3">
    <source>
        <dbReference type="Proteomes" id="UP001341840"/>
    </source>
</evidence>
<feature type="compositionally biased region" description="Low complexity" evidence="1">
    <location>
        <begin position="57"/>
        <end position="67"/>
    </location>
</feature>
<keyword evidence="3" id="KW-1185">Reference proteome</keyword>
<organism evidence="2 3">
    <name type="scientific">Stylosanthes scabra</name>
    <dbReference type="NCBI Taxonomy" id="79078"/>
    <lineage>
        <taxon>Eukaryota</taxon>
        <taxon>Viridiplantae</taxon>
        <taxon>Streptophyta</taxon>
        <taxon>Embryophyta</taxon>
        <taxon>Tracheophyta</taxon>
        <taxon>Spermatophyta</taxon>
        <taxon>Magnoliopsida</taxon>
        <taxon>eudicotyledons</taxon>
        <taxon>Gunneridae</taxon>
        <taxon>Pentapetalae</taxon>
        <taxon>rosids</taxon>
        <taxon>fabids</taxon>
        <taxon>Fabales</taxon>
        <taxon>Fabaceae</taxon>
        <taxon>Papilionoideae</taxon>
        <taxon>50 kb inversion clade</taxon>
        <taxon>dalbergioids sensu lato</taxon>
        <taxon>Dalbergieae</taxon>
        <taxon>Pterocarpus clade</taxon>
        <taxon>Stylosanthes</taxon>
    </lineage>
</organism>
<comment type="caution">
    <text evidence="2">The sequence shown here is derived from an EMBL/GenBank/DDBJ whole genome shotgun (WGS) entry which is preliminary data.</text>
</comment>
<dbReference type="Proteomes" id="UP001341840">
    <property type="component" value="Unassembled WGS sequence"/>
</dbReference>
<sequence>DIYEKDVATRDRSGTAKERLQRWSNEKDININDIDEMQVNNEIHLESFNTFECENESVSSTPSTQVPPAAPSIIDTSSSKGKK</sequence>
<protein>
    <submittedName>
        <fullName evidence="2">Uncharacterized protein</fullName>
    </submittedName>
</protein>
<feature type="region of interest" description="Disordered" evidence="1">
    <location>
        <begin position="54"/>
        <end position="83"/>
    </location>
</feature>
<evidence type="ECO:0000313" key="2">
    <source>
        <dbReference type="EMBL" id="MED6113566.1"/>
    </source>
</evidence>
<dbReference type="EMBL" id="JASCZI010000844">
    <property type="protein sequence ID" value="MED6113566.1"/>
    <property type="molecule type" value="Genomic_DNA"/>
</dbReference>
<feature type="non-terminal residue" evidence="2">
    <location>
        <position position="1"/>
    </location>
</feature>
<evidence type="ECO:0000256" key="1">
    <source>
        <dbReference type="SAM" id="MobiDB-lite"/>
    </source>
</evidence>
<feature type="compositionally biased region" description="Polar residues" evidence="1">
    <location>
        <begin position="74"/>
        <end position="83"/>
    </location>
</feature>
<proteinExistence type="predicted"/>
<reference evidence="2 3" key="1">
    <citation type="journal article" date="2023" name="Plants (Basel)">
        <title>Bridging the Gap: Combining Genomics and Transcriptomics Approaches to Understand Stylosanthes scabra, an Orphan Legume from the Brazilian Caatinga.</title>
        <authorList>
            <person name="Ferreira-Neto J.R.C."/>
            <person name="da Silva M.D."/>
            <person name="Binneck E."/>
            <person name="de Melo N.F."/>
            <person name="da Silva R.H."/>
            <person name="de Melo A.L.T.M."/>
            <person name="Pandolfi V."/>
            <person name="Bustamante F.O."/>
            <person name="Brasileiro-Vidal A.C."/>
            <person name="Benko-Iseppon A.M."/>
        </authorList>
    </citation>
    <scope>NUCLEOTIDE SEQUENCE [LARGE SCALE GENOMIC DNA]</scope>
    <source>
        <tissue evidence="2">Leaves</tissue>
    </source>
</reference>
<accession>A0ABU6QNJ8</accession>